<evidence type="ECO:0000256" key="3">
    <source>
        <dbReference type="PROSITE-ProRule" id="PRU00221"/>
    </source>
</evidence>
<dbReference type="SUPFAM" id="SSF50978">
    <property type="entry name" value="WD40 repeat-like"/>
    <property type="match status" value="1"/>
</dbReference>
<dbReference type="PRINTS" id="PR00320">
    <property type="entry name" value="GPROTEINBRPT"/>
</dbReference>
<dbReference type="PROSITE" id="PS50082">
    <property type="entry name" value="WD_REPEATS_2"/>
    <property type="match status" value="2"/>
</dbReference>
<dbReference type="Proteomes" id="UP000289738">
    <property type="component" value="Chromosome A10"/>
</dbReference>
<name>A0A445B3C8_ARAHY</name>
<dbReference type="Pfam" id="PF00400">
    <property type="entry name" value="WD40"/>
    <property type="match status" value="2"/>
</dbReference>
<dbReference type="AlphaFoldDB" id="A0A445B3C8"/>
<protein>
    <submittedName>
        <fullName evidence="4">Uncharacterized protein</fullName>
    </submittedName>
</protein>
<dbReference type="Gene3D" id="2.130.10.10">
    <property type="entry name" value="YVTN repeat-like/Quinoprotein amine dehydrogenase"/>
    <property type="match status" value="2"/>
</dbReference>
<dbReference type="PROSITE" id="PS00678">
    <property type="entry name" value="WD_REPEATS_1"/>
    <property type="match status" value="1"/>
</dbReference>
<comment type="caution">
    <text evidence="4">The sequence shown here is derived from an EMBL/GenBank/DDBJ whole genome shotgun (WGS) entry which is preliminary data.</text>
</comment>
<dbReference type="InterPro" id="IPR001680">
    <property type="entry name" value="WD40_rpt"/>
</dbReference>
<dbReference type="STRING" id="3818.A0A445B3C8"/>
<dbReference type="SMART" id="SM00320">
    <property type="entry name" value="WD40"/>
    <property type="match status" value="5"/>
</dbReference>
<dbReference type="InterPro" id="IPR036047">
    <property type="entry name" value="F-box-like_dom_sf"/>
</dbReference>
<evidence type="ECO:0000256" key="2">
    <source>
        <dbReference type="ARBA" id="ARBA00022737"/>
    </source>
</evidence>
<feature type="repeat" description="WD" evidence="3">
    <location>
        <begin position="245"/>
        <end position="267"/>
    </location>
</feature>
<reference evidence="4 5" key="1">
    <citation type="submission" date="2019-01" db="EMBL/GenBank/DDBJ databases">
        <title>Sequencing of cultivated peanut Arachis hypogaea provides insights into genome evolution and oil improvement.</title>
        <authorList>
            <person name="Chen X."/>
        </authorList>
    </citation>
    <scope>NUCLEOTIDE SEQUENCE [LARGE SCALE GENOMIC DNA]</scope>
    <source>
        <strain evidence="5">cv. Fuhuasheng</strain>
        <tissue evidence="4">Leaves</tissue>
    </source>
</reference>
<organism evidence="4 5">
    <name type="scientific">Arachis hypogaea</name>
    <name type="common">Peanut</name>
    <dbReference type="NCBI Taxonomy" id="3818"/>
    <lineage>
        <taxon>Eukaryota</taxon>
        <taxon>Viridiplantae</taxon>
        <taxon>Streptophyta</taxon>
        <taxon>Embryophyta</taxon>
        <taxon>Tracheophyta</taxon>
        <taxon>Spermatophyta</taxon>
        <taxon>Magnoliopsida</taxon>
        <taxon>eudicotyledons</taxon>
        <taxon>Gunneridae</taxon>
        <taxon>Pentapetalae</taxon>
        <taxon>rosids</taxon>
        <taxon>fabids</taxon>
        <taxon>Fabales</taxon>
        <taxon>Fabaceae</taxon>
        <taxon>Papilionoideae</taxon>
        <taxon>50 kb inversion clade</taxon>
        <taxon>dalbergioids sensu lato</taxon>
        <taxon>Dalbergieae</taxon>
        <taxon>Pterocarpus clade</taxon>
        <taxon>Arachis</taxon>
    </lineage>
</organism>
<dbReference type="InterPro" id="IPR036322">
    <property type="entry name" value="WD40_repeat_dom_sf"/>
</dbReference>
<dbReference type="InterPro" id="IPR020472">
    <property type="entry name" value="WD40_PAC1"/>
</dbReference>
<dbReference type="SUPFAM" id="SSF81383">
    <property type="entry name" value="F-box domain"/>
    <property type="match status" value="1"/>
</dbReference>
<proteinExistence type="predicted"/>
<evidence type="ECO:0000313" key="5">
    <source>
        <dbReference type="Proteomes" id="UP000289738"/>
    </source>
</evidence>
<evidence type="ECO:0000256" key="1">
    <source>
        <dbReference type="ARBA" id="ARBA00022574"/>
    </source>
</evidence>
<accession>A0A445B3C8</accession>
<keyword evidence="5" id="KW-1185">Reference proteome</keyword>
<dbReference type="PANTHER" id="PTHR22847:SF746">
    <property type="entry name" value="OS01G0185400 PROTEIN"/>
    <property type="match status" value="1"/>
</dbReference>
<dbReference type="InterPro" id="IPR015943">
    <property type="entry name" value="WD40/YVTN_repeat-like_dom_sf"/>
</dbReference>
<keyword evidence="2" id="KW-0677">Repeat</keyword>
<dbReference type="InterPro" id="IPR019775">
    <property type="entry name" value="WD40_repeat_CS"/>
</dbReference>
<keyword evidence="1 3" id="KW-0853">WD repeat</keyword>
<dbReference type="PANTHER" id="PTHR22847">
    <property type="entry name" value="WD40 REPEAT PROTEIN"/>
    <property type="match status" value="1"/>
</dbReference>
<gene>
    <name evidence="4" type="ORF">Ahy_A10g047713</name>
</gene>
<dbReference type="EMBL" id="SDMP01000010">
    <property type="protein sequence ID" value="RYR33151.1"/>
    <property type="molecule type" value="Genomic_DNA"/>
</dbReference>
<sequence>MSASSPPPPPTPSMPTSLIDLDVDSLSHCLAHLSLRDVSALAMTCTSLKRLSYSDTVWLRFFREHWCLEVPWSSLNTRGARDLYLARRSALLQFKFLDPVSLQVYRHTSSRSNFNHLLLHKNHIFSARGSTIEMIDLDRDDAGSEDANILFSGHRARITCMRLTSTILESTIYHLSNGRLFPLNGVFTSCGETEGEQKFLVTSSYDHSIRLWGKKGSCLRCMRGHNGPVLSLSDKLLGDDTCKVLASGGEDGTVRLWSLSSSGKQRQQSLKATLYGHEKPVELMLVAGHKTSLLVTISRDAKVRVWDTTTSSSARSSCCVGMTTLRGAPVNMKCHETLLYVAAGSSVTAVDLRTMQKVMTAAVHQPKLYSFDIVPSKSLLCTGGDGRAMLWDIRRNQEAWNPDPVAELDGHCGQVTLLHMDPYKVVTGGPHDEYVNVWESDTGVHANSLFCCNDEKEVPKFGCDTMAVDGLRIVTATICDNATILRYRDFTYATNPVAKPENDPPSKFWFSLSGDYSDDNNS</sequence>
<evidence type="ECO:0000313" key="4">
    <source>
        <dbReference type="EMBL" id="RYR33151.1"/>
    </source>
</evidence>
<feature type="repeat" description="WD" evidence="3">
    <location>
        <begin position="274"/>
        <end position="316"/>
    </location>
</feature>